<dbReference type="HOGENOM" id="CLU_1512156_0_0_1"/>
<proteinExistence type="predicted"/>
<dbReference type="InParanoid" id="E9HC34"/>
<evidence type="ECO:0000313" key="2">
    <source>
        <dbReference type="Proteomes" id="UP000000305"/>
    </source>
</evidence>
<name>E9HC34_DAPPU</name>
<dbReference type="KEGG" id="dpx:DAPPUDRAFT_112446"/>
<keyword evidence="2" id="KW-1185">Reference proteome</keyword>
<evidence type="ECO:0000313" key="1">
    <source>
        <dbReference type="EMBL" id="EFX70697.1"/>
    </source>
</evidence>
<dbReference type="AlphaFoldDB" id="E9HC34"/>
<gene>
    <name evidence="1" type="ORF">DAPPUDRAFT_112446</name>
</gene>
<organism evidence="1 2">
    <name type="scientific">Daphnia pulex</name>
    <name type="common">Water flea</name>
    <dbReference type="NCBI Taxonomy" id="6669"/>
    <lineage>
        <taxon>Eukaryota</taxon>
        <taxon>Metazoa</taxon>
        <taxon>Ecdysozoa</taxon>
        <taxon>Arthropoda</taxon>
        <taxon>Crustacea</taxon>
        <taxon>Branchiopoda</taxon>
        <taxon>Diplostraca</taxon>
        <taxon>Cladocera</taxon>
        <taxon>Anomopoda</taxon>
        <taxon>Daphniidae</taxon>
        <taxon>Daphnia</taxon>
    </lineage>
</organism>
<dbReference type="OrthoDB" id="8954335at2759"/>
<dbReference type="Proteomes" id="UP000000305">
    <property type="component" value="Unassembled WGS sequence"/>
</dbReference>
<sequence length="178" mass="19815">MDDHTAMSLITGILRPSSGGAWQYVADWADWKAETFGRKAEVAVYCCCSRLSKEVSVVDSKTQLEIICNPEKLMKSGATHVVVAVTYGLEAFCIFSRQQPKSNTTTDDDEEAIERMRNYARIFADRLMDDKKHLEPNQDQGGDEENGGQCFIPLDLQCILYSDLNKPKTADKAGLVSP</sequence>
<accession>E9HC34</accession>
<protein>
    <submittedName>
        <fullName evidence="1">Uncharacterized protein</fullName>
    </submittedName>
</protein>
<reference evidence="1 2" key="1">
    <citation type="journal article" date="2011" name="Science">
        <title>The ecoresponsive genome of Daphnia pulex.</title>
        <authorList>
            <person name="Colbourne J.K."/>
            <person name="Pfrender M.E."/>
            <person name="Gilbert D."/>
            <person name="Thomas W.K."/>
            <person name="Tucker A."/>
            <person name="Oakley T.H."/>
            <person name="Tokishita S."/>
            <person name="Aerts A."/>
            <person name="Arnold G.J."/>
            <person name="Basu M.K."/>
            <person name="Bauer D.J."/>
            <person name="Caceres C.E."/>
            <person name="Carmel L."/>
            <person name="Casola C."/>
            <person name="Choi J.H."/>
            <person name="Detter J.C."/>
            <person name="Dong Q."/>
            <person name="Dusheyko S."/>
            <person name="Eads B.D."/>
            <person name="Frohlich T."/>
            <person name="Geiler-Samerotte K.A."/>
            <person name="Gerlach D."/>
            <person name="Hatcher P."/>
            <person name="Jogdeo S."/>
            <person name="Krijgsveld J."/>
            <person name="Kriventseva E.V."/>
            <person name="Kultz D."/>
            <person name="Laforsch C."/>
            <person name="Lindquist E."/>
            <person name="Lopez J."/>
            <person name="Manak J.R."/>
            <person name="Muller J."/>
            <person name="Pangilinan J."/>
            <person name="Patwardhan R.P."/>
            <person name="Pitluck S."/>
            <person name="Pritham E.J."/>
            <person name="Rechtsteiner A."/>
            <person name="Rho M."/>
            <person name="Rogozin I.B."/>
            <person name="Sakarya O."/>
            <person name="Salamov A."/>
            <person name="Schaack S."/>
            <person name="Shapiro H."/>
            <person name="Shiga Y."/>
            <person name="Skalitzky C."/>
            <person name="Smith Z."/>
            <person name="Souvorov A."/>
            <person name="Sung W."/>
            <person name="Tang Z."/>
            <person name="Tsuchiya D."/>
            <person name="Tu H."/>
            <person name="Vos H."/>
            <person name="Wang M."/>
            <person name="Wolf Y.I."/>
            <person name="Yamagata H."/>
            <person name="Yamada T."/>
            <person name="Ye Y."/>
            <person name="Shaw J.R."/>
            <person name="Andrews J."/>
            <person name="Crease T.J."/>
            <person name="Tang H."/>
            <person name="Lucas S.M."/>
            <person name="Robertson H.M."/>
            <person name="Bork P."/>
            <person name="Koonin E.V."/>
            <person name="Zdobnov E.M."/>
            <person name="Grigoriev I.V."/>
            <person name="Lynch M."/>
            <person name="Boore J.L."/>
        </authorList>
    </citation>
    <scope>NUCLEOTIDE SEQUENCE [LARGE SCALE GENOMIC DNA]</scope>
</reference>
<dbReference type="EMBL" id="GL732618">
    <property type="protein sequence ID" value="EFX70697.1"/>
    <property type="molecule type" value="Genomic_DNA"/>
</dbReference>